<dbReference type="SUPFAM" id="SSF50998">
    <property type="entry name" value="Quinoprotein alcohol dehydrogenase-like"/>
    <property type="match status" value="1"/>
</dbReference>
<dbReference type="EMBL" id="PVWQ01000001">
    <property type="protein sequence ID" value="RDW92753.1"/>
    <property type="molecule type" value="Genomic_DNA"/>
</dbReference>
<dbReference type="Gene3D" id="2.130.10.10">
    <property type="entry name" value="YVTN repeat-like/Quinoprotein amine dehydrogenase"/>
    <property type="match status" value="1"/>
</dbReference>
<organism evidence="1 2">
    <name type="scientific">Aspergillus mulundensis</name>
    <dbReference type="NCBI Taxonomy" id="1810919"/>
    <lineage>
        <taxon>Eukaryota</taxon>
        <taxon>Fungi</taxon>
        <taxon>Dikarya</taxon>
        <taxon>Ascomycota</taxon>
        <taxon>Pezizomycotina</taxon>
        <taxon>Eurotiomycetes</taxon>
        <taxon>Eurotiomycetidae</taxon>
        <taxon>Eurotiales</taxon>
        <taxon>Aspergillaceae</taxon>
        <taxon>Aspergillus</taxon>
        <taxon>Aspergillus subgen. Nidulantes</taxon>
    </lineage>
</organism>
<dbReference type="RefSeq" id="XP_026607936.1">
    <property type="nucleotide sequence ID" value="XM_026742091.1"/>
</dbReference>
<dbReference type="GeneID" id="38110445"/>
<sequence length="518" mass="58237">MSKASTCTTDPLNILNYDCACLVLENLDLQSLGNAEEVNEVWKETIQSWMTGSGLLQHFPDEWKKVTTMQRDNNETAELPRYNRALKVFKNSAIDQLTTEAWKSGHANSLVLRNADVTHRMCPRWVGYLGGLSGAGEFLAWCETGRVLYKHVDSVHPAHELNVGVSSDQVAHMELHAGGYLLVVVLDADRSSNHQHTERLFDLKTGKALWSRDLPPDLCADLTGDGEEVDFKPLAMGWDRIYYFARERAKLLVRDFRTGRLLHTLHIGLFAQGFWAWEKSRVWRLRDRDVLVMFQHAPGSRYTNIGAVHLIDTVSGETLQRIPVDSSEECTLVTSTRRDEVAFALVWELMGYTDRDSFAVRTQTFDYDRGTGKFVERGVQDIDLTHLKGLPVGWFYAGVMQYDPFRGFMVAADMEGQWTRVISLPGAQDQSSSRGQVEPAVSSIVMGRRRAKAATVNVPGLVRSAIIGCGGKRLYFLRQPRGVFHDSVQVNIFEFGPKDEWRLQAGQGDSLHGPSSLA</sequence>
<gene>
    <name evidence="1" type="ORF">DSM5745_00075</name>
</gene>
<dbReference type="Proteomes" id="UP000256690">
    <property type="component" value="Unassembled WGS sequence"/>
</dbReference>
<comment type="caution">
    <text evidence="1">The sequence shown here is derived from an EMBL/GenBank/DDBJ whole genome shotgun (WGS) entry which is preliminary data.</text>
</comment>
<accession>A0A3D8T2H6</accession>
<dbReference type="InterPro" id="IPR015943">
    <property type="entry name" value="WD40/YVTN_repeat-like_dom_sf"/>
</dbReference>
<evidence type="ECO:0000313" key="2">
    <source>
        <dbReference type="Proteomes" id="UP000256690"/>
    </source>
</evidence>
<name>A0A3D8T2H6_9EURO</name>
<evidence type="ECO:0008006" key="3">
    <source>
        <dbReference type="Google" id="ProtNLM"/>
    </source>
</evidence>
<dbReference type="AlphaFoldDB" id="A0A3D8T2H6"/>
<dbReference type="InterPro" id="IPR011047">
    <property type="entry name" value="Quinoprotein_ADH-like_sf"/>
</dbReference>
<evidence type="ECO:0000313" key="1">
    <source>
        <dbReference type="EMBL" id="RDW92753.1"/>
    </source>
</evidence>
<reference evidence="1 2" key="1">
    <citation type="journal article" date="2018" name="IMA Fungus">
        <title>IMA Genome-F 9: Draft genome sequence of Annulohypoxylon stygium, Aspergillus mulundensis, Berkeleyomyces basicola (syn. Thielaviopsis basicola), Ceratocystis smalleyi, two Cercospora beticola strains, Coleophoma cylindrospora, Fusarium fracticaudum, Phialophora cf. hyalina, and Morchella septimelata.</title>
        <authorList>
            <person name="Wingfield B.D."/>
            <person name="Bills G.F."/>
            <person name="Dong Y."/>
            <person name="Huang W."/>
            <person name="Nel W.J."/>
            <person name="Swalarsk-Parry B.S."/>
            <person name="Vaghefi N."/>
            <person name="Wilken P.M."/>
            <person name="An Z."/>
            <person name="de Beer Z.W."/>
            <person name="De Vos L."/>
            <person name="Chen L."/>
            <person name="Duong T.A."/>
            <person name="Gao Y."/>
            <person name="Hammerbacher A."/>
            <person name="Kikkert J.R."/>
            <person name="Li Y."/>
            <person name="Li H."/>
            <person name="Li K."/>
            <person name="Li Q."/>
            <person name="Liu X."/>
            <person name="Ma X."/>
            <person name="Naidoo K."/>
            <person name="Pethybridge S.J."/>
            <person name="Sun J."/>
            <person name="Steenkamp E.T."/>
            <person name="van der Nest M.A."/>
            <person name="van Wyk S."/>
            <person name="Wingfield M.J."/>
            <person name="Xiong C."/>
            <person name="Yue Q."/>
            <person name="Zhang X."/>
        </authorList>
    </citation>
    <scope>NUCLEOTIDE SEQUENCE [LARGE SCALE GENOMIC DNA]</scope>
    <source>
        <strain evidence="1 2">DSM 5745</strain>
    </source>
</reference>
<proteinExistence type="predicted"/>
<keyword evidence="2" id="KW-1185">Reference proteome</keyword>
<dbReference type="OrthoDB" id="4513447at2759"/>
<protein>
    <recommendedName>
        <fullName evidence="3">F-box domain-containing protein</fullName>
    </recommendedName>
</protein>